<feature type="DNA-binding region" description="H-T-H motif" evidence="4">
    <location>
        <begin position="42"/>
        <end position="61"/>
    </location>
</feature>
<dbReference type="RefSeq" id="WP_090635692.1">
    <property type="nucleotide sequence ID" value="NZ_CVRB01000003.1"/>
</dbReference>
<dbReference type="Gene3D" id="1.10.357.10">
    <property type="entry name" value="Tetracycline Repressor, domain 2"/>
    <property type="match status" value="1"/>
</dbReference>
<dbReference type="Pfam" id="PF00440">
    <property type="entry name" value="TetR_N"/>
    <property type="match status" value="1"/>
</dbReference>
<organism evidence="6 7">
    <name type="scientific">Neobacillus massiliamazoniensis</name>
    <dbReference type="NCBI Taxonomy" id="1499688"/>
    <lineage>
        <taxon>Bacteria</taxon>
        <taxon>Bacillati</taxon>
        <taxon>Bacillota</taxon>
        <taxon>Bacilli</taxon>
        <taxon>Bacillales</taxon>
        <taxon>Bacillaceae</taxon>
        <taxon>Neobacillus</taxon>
    </lineage>
</organism>
<name>A0A0U1NZA0_9BACI</name>
<dbReference type="STRING" id="1499688.BN000_03289"/>
<dbReference type="OrthoDB" id="2570341at2"/>
<protein>
    <submittedName>
        <fullName evidence="6">TetR family transcriptional regulator</fullName>
    </submittedName>
</protein>
<dbReference type="GO" id="GO:0045892">
    <property type="term" value="P:negative regulation of DNA-templated transcription"/>
    <property type="evidence" value="ECO:0007669"/>
    <property type="project" value="InterPro"/>
</dbReference>
<dbReference type="InterPro" id="IPR036271">
    <property type="entry name" value="Tet_transcr_reg_TetR-rel_C_sf"/>
</dbReference>
<keyword evidence="3" id="KW-0804">Transcription</keyword>
<keyword evidence="2 4" id="KW-0238">DNA-binding</keyword>
<gene>
    <name evidence="6" type="ORF">BN000_03289</name>
</gene>
<keyword evidence="7" id="KW-1185">Reference proteome</keyword>
<dbReference type="PROSITE" id="PS50977">
    <property type="entry name" value="HTH_TETR_2"/>
    <property type="match status" value="1"/>
</dbReference>
<accession>A0A0U1NZA0</accession>
<evidence type="ECO:0000256" key="1">
    <source>
        <dbReference type="ARBA" id="ARBA00023015"/>
    </source>
</evidence>
<reference evidence="7" key="1">
    <citation type="submission" date="2015-05" db="EMBL/GenBank/DDBJ databases">
        <authorList>
            <person name="Urmite Genomes"/>
        </authorList>
    </citation>
    <scope>NUCLEOTIDE SEQUENCE [LARGE SCALE GENOMIC DNA]</scope>
    <source>
        <strain evidence="7">LF1</strain>
    </source>
</reference>
<dbReference type="Proteomes" id="UP000199087">
    <property type="component" value="Unassembled WGS sequence"/>
</dbReference>
<dbReference type="EMBL" id="CVRB01000003">
    <property type="protein sequence ID" value="CRK83325.1"/>
    <property type="molecule type" value="Genomic_DNA"/>
</dbReference>
<keyword evidence="1" id="KW-0805">Transcription regulation</keyword>
<dbReference type="Pfam" id="PF02909">
    <property type="entry name" value="TetR_C_1"/>
    <property type="match status" value="1"/>
</dbReference>
<evidence type="ECO:0000313" key="6">
    <source>
        <dbReference type="EMBL" id="CRK83325.1"/>
    </source>
</evidence>
<dbReference type="SUPFAM" id="SSF48498">
    <property type="entry name" value="Tetracyclin repressor-like, C-terminal domain"/>
    <property type="match status" value="1"/>
</dbReference>
<dbReference type="InterPro" id="IPR004111">
    <property type="entry name" value="Repressor_TetR_C"/>
</dbReference>
<dbReference type="InterPro" id="IPR009057">
    <property type="entry name" value="Homeodomain-like_sf"/>
</dbReference>
<evidence type="ECO:0000256" key="3">
    <source>
        <dbReference type="ARBA" id="ARBA00023163"/>
    </source>
</evidence>
<feature type="domain" description="HTH tetR-type" evidence="5">
    <location>
        <begin position="19"/>
        <end position="79"/>
    </location>
</feature>
<evidence type="ECO:0000313" key="7">
    <source>
        <dbReference type="Proteomes" id="UP000199087"/>
    </source>
</evidence>
<dbReference type="GO" id="GO:0003677">
    <property type="term" value="F:DNA binding"/>
    <property type="evidence" value="ECO:0007669"/>
    <property type="project" value="UniProtKB-UniRule"/>
</dbReference>
<evidence type="ECO:0000256" key="2">
    <source>
        <dbReference type="ARBA" id="ARBA00023125"/>
    </source>
</evidence>
<evidence type="ECO:0000259" key="5">
    <source>
        <dbReference type="PROSITE" id="PS50977"/>
    </source>
</evidence>
<proteinExistence type="predicted"/>
<dbReference type="SUPFAM" id="SSF46689">
    <property type="entry name" value="Homeodomain-like"/>
    <property type="match status" value="1"/>
</dbReference>
<evidence type="ECO:0000256" key="4">
    <source>
        <dbReference type="PROSITE-ProRule" id="PRU00335"/>
    </source>
</evidence>
<dbReference type="InterPro" id="IPR001647">
    <property type="entry name" value="HTH_TetR"/>
</dbReference>
<dbReference type="AlphaFoldDB" id="A0A0U1NZA0"/>
<sequence>MEGEPNMTDSRRSRPAKGPLSKEIIVKTAYELLESEGISGLSMRKIAKVLDTGASSLYVYVKNANELRAYVFDYGLMKVEITNLKNESWKKELFELLHSYFRILFDSPGMSELALMTIPIGPNSLAITEQILHQLNVGGVDAKASAWGVDILLLYAASFAYEQVARKDKGRNCNAVRTSFETLDTVRYPMIVSLKEDMLSGEEERFQWGLDVILQGILHSK</sequence>